<keyword evidence="2" id="KW-1133">Transmembrane helix</keyword>
<reference evidence="4" key="1">
    <citation type="journal article" date="2014" name="Genome Announc.">
        <title>Genome sequence and annotation of Acremonium chrysogenum, producer of the beta-lactam antibiotic cephalosporin C.</title>
        <authorList>
            <person name="Terfehr D."/>
            <person name="Dahlmann T.A."/>
            <person name="Specht T."/>
            <person name="Zadra I."/>
            <person name="Kuernsteiner H."/>
            <person name="Kueck U."/>
        </authorList>
    </citation>
    <scope>NUCLEOTIDE SEQUENCE [LARGE SCALE GENOMIC DNA]</scope>
    <source>
        <strain evidence="4">ATCC 11550 / CBS 779.69 / DSM 880 / IAM 14645 / JCM 23072 / IMI 49137</strain>
    </source>
</reference>
<proteinExistence type="predicted"/>
<protein>
    <submittedName>
        <fullName evidence="3">NADH-ubiquinone oxidoreductase 9.5 kDa subunit-like protein</fullName>
    </submittedName>
</protein>
<evidence type="ECO:0000256" key="1">
    <source>
        <dbReference type="SAM" id="MobiDB-lite"/>
    </source>
</evidence>
<dbReference type="CDD" id="cd22903">
    <property type="entry name" value="NI9M"/>
    <property type="match status" value="1"/>
</dbReference>
<dbReference type="HOGENOM" id="CLU_166990_0_1_1"/>
<sequence length="77" mass="8823">MSAAPHFWSTPFKYCRWAARERPALFWSVIIGGIGPVMIYPVRSLRYRLGDVDPPRIPTTYPVPTGPRKQLTGYDDE</sequence>
<dbReference type="OrthoDB" id="2093409at2759"/>
<evidence type="ECO:0000313" key="4">
    <source>
        <dbReference type="Proteomes" id="UP000029964"/>
    </source>
</evidence>
<keyword evidence="2" id="KW-0472">Membrane</keyword>
<organism evidence="3 4">
    <name type="scientific">Hapsidospora chrysogenum (strain ATCC 11550 / CBS 779.69 / DSM 880 / IAM 14645 / JCM 23072 / IMI 49137)</name>
    <name type="common">Acremonium chrysogenum</name>
    <dbReference type="NCBI Taxonomy" id="857340"/>
    <lineage>
        <taxon>Eukaryota</taxon>
        <taxon>Fungi</taxon>
        <taxon>Dikarya</taxon>
        <taxon>Ascomycota</taxon>
        <taxon>Pezizomycotina</taxon>
        <taxon>Sordariomycetes</taxon>
        <taxon>Hypocreomycetidae</taxon>
        <taxon>Hypocreales</taxon>
        <taxon>Bionectriaceae</taxon>
        <taxon>Hapsidospora</taxon>
    </lineage>
</organism>
<keyword evidence="4" id="KW-1185">Reference proteome</keyword>
<accession>A0A086T8K3</accession>
<dbReference type="EMBL" id="JPKY01000029">
    <property type="protein sequence ID" value="KFH45685.1"/>
    <property type="molecule type" value="Genomic_DNA"/>
</dbReference>
<gene>
    <name evidence="3" type="ORF">ACRE_035660</name>
</gene>
<evidence type="ECO:0000313" key="3">
    <source>
        <dbReference type="EMBL" id="KFH45685.1"/>
    </source>
</evidence>
<keyword evidence="3" id="KW-0830">Ubiquinone</keyword>
<dbReference type="PANTHER" id="PTHR38488:SF1">
    <property type="entry name" value="OXIDOREDUCTASE 9.5 KDA SUBUNIT, PUTATIVE (AFU_ORTHOLOGUE AFUA_5G08980)-RELATED"/>
    <property type="match status" value="1"/>
</dbReference>
<dbReference type="InterPro" id="IPR039961">
    <property type="entry name" value="Nuo9.5"/>
</dbReference>
<keyword evidence="2" id="KW-0812">Transmembrane</keyword>
<dbReference type="AlphaFoldDB" id="A0A086T8K3"/>
<dbReference type="Proteomes" id="UP000029964">
    <property type="component" value="Unassembled WGS sequence"/>
</dbReference>
<dbReference type="STRING" id="857340.A0A086T8K3"/>
<feature type="region of interest" description="Disordered" evidence="1">
    <location>
        <begin position="58"/>
        <end position="77"/>
    </location>
</feature>
<feature type="transmembrane region" description="Helical" evidence="2">
    <location>
        <begin position="24"/>
        <end position="42"/>
    </location>
</feature>
<comment type="caution">
    <text evidence="3">The sequence shown here is derived from an EMBL/GenBank/DDBJ whole genome shotgun (WGS) entry which is preliminary data.</text>
</comment>
<evidence type="ECO:0000256" key="2">
    <source>
        <dbReference type="SAM" id="Phobius"/>
    </source>
</evidence>
<name>A0A086T8K3_HAPC1</name>
<dbReference type="PANTHER" id="PTHR38488">
    <property type="entry name" value="OXIDOREDUCTASE 9.5 KDA SUBUNIT, PUTATIVE (AFU_ORTHOLOGUE AFUA_5G08980)-RELATED"/>
    <property type="match status" value="1"/>
</dbReference>